<sequence length="266" mass="29141">MRYLTTDPDELVRRSTLALHRFVTLTQEVDPATRIQASDWTAKQVAAHVLSVLHRYNDRDLTSWEGLSTTPAELNEQNNKELAALETLSVDELVAGIRTEFDRWIAISAEMDPAGSYKFHFRQTIDGNGGAGNLLGELLVHGFDIARAAKRPWEIDDRDAHLVFNGVLQVADGVLDPAALAGLDLSVLWRIGDQAAMLNIVDGQGGFVDPADGPARPDVIIGGPPAPMLLSLYGRIGPFAGARRGVFLRGGRRPWRVAKVESLFLR</sequence>
<dbReference type="EMBL" id="VUJV01000001">
    <property type="protein sequence ID" value="KAA1421671.1"/>
    <property type="molecule type" value="Genomic_DNA"/>
</dbReference>
<proteinExistence type="predicted"/>
<reference evidence="2 3" key="1">
    <citation type="submission" date="2019-09" db="EMBL/GenBank/DDBJ databases">
        <title>Nocardioides panacisoli sp. nov., isolated from the soil of a ginseng field.</title>
        <authorList>
            <person name="Cho C."/>
        </authorList>
    </citation>
    <scope>NUCLEOTIDE SEQUENCE [LARGE SCALE GENOMIC DNA]</scope>
    <source>
        <strain evidence="2 3">BN130099</strain>
    </source>
</reference>
<keyword evidence="3" id="KW-1185">Reference proteome</keyword>
<protein>
    <recommendedName>
        <fullName evidence="1">Mycothiol-dependent maleylpyruvate isomerase metal-binding domain-containing protein</fullName>
    </recommendedName>
</protein>
<evidence type="ECO:0000259" key="1">
    <source>
        <dbReference type="Pfam" id="PF11716"/>
    </source>
</evidence>
<gene>
    <name evidence="2" type="ORF">F0U44_05195</name>
</gene>
<dbReference type="GO" id="GO:0046872">
    <property type="term" value="F:metal ion binding"/>
    <property type="evidence" value="ECO:0007669"/>
    <property type="project" value="InterPro"/>
</dbReference>
<dbReference type="InterPro" id="IPR034660">
    <property type="entry name" value="DinB/YfiT-like"/>
</dbReference>
<dbReference type="Proteomes" id="UP000325003">
    <property type="component" value="Unassembled WGS sequence"/>
</dbReference>
<reference evidence="2 3" key="2">
    <citation type="submission" date="2019-09" db="EMBL/GenBank/DDBJ databases">
        <authorList>
            <person name="Jin C."/>
        </authorList>
    </citation>
    <scope>NUCLEOTIDE SEQUENCE [LARGE SCALE GENOMIC DNA]</scope>
    <source>
        <strain evidence="2 3">BN130099</strain>
    </source>
</reference>
<evidence type="ECO:0000313" key="3">
    <source>
        <dbReference type="Proteomes" id="UP000325003"/>
    </source>
</evidence>
<name>A0A5B1LLR9_9ACTN</name>
<feature type="domain" description="Mycothiol-dependent maleylpyruvate isomerase metal-binding" evidence="1">
    <location>
        <begin position="13"/>
        <end position="146"/>
    </location>
</feature>
<dbReference type="AlphaFoldDB" id="A0A5B1LLR9"/>
<dbReference type="RefSeq" id="WP_149727132.1">
    <property type="nucleotide sequence ID" value="NZ_VUJV01000001.1"/>
</dbReference>
<dbReference type="InterPro" id="IPR024344">
    <property type="entry name" value="MDMPI_metal-binding"/>
</dbReference>
<organism evidence="2 3">
    <name type="scientific">Nocardioides humilatus</name>
    <dbReference type="NCBI Taxonomy" id="2607660"/>
    <lineage>
        <taxon>Bacteria</taxon>
        <taxon>Bacillati</taxon>
        <taxon>Actinomycetota</taxon>
        <taxon>Actinomycetes</taxon>
        <taxon>Propionibacteriales</taxon>
        <taxon>Nocardioidaceae</taxon>
        <taxon>Nocardioides</taxon>
    </lineage>
</organism>
<dbReference type="Gene3D" id="1.20.120.450">
    <property type="entry name" value="dinb family like domain"/>
    <property type="match status" value="1"/>
</dbReference>
<comment type="caution">
    <text evidence="2">The sequence shown here is derived from an EMBL/GenBank/DDBJ whole genome shotgun (WGS) entry which is preliminary data.</text>
</comment>
<dbReference type="Pfam" id="PF11716">
    <property type="entry name" value="MDMPI_N"/>
    <property type="match status" value="1"/>
</dbReference>
<dbReference type="SUPFAM" id="SSF109854">
    <property type="entry name" value="DinB/YfiT-like putative metalloenzymes"/>
    <property type="match status" value="1"/>
</dbReference>
<accession>A0A5B1LLR9</accession>
<evidence type="ECO:0000313" key="2">
    <source>
        <dbReference type="EMBL" id="KAA1421671.1"/>
    </source>
</evidence>